<feature type="transmembrane region" description="Helical" evidence="9">
    <location>
        <begin position="141"/>
        <end position="159"/>
    </location>
</feature>
<evidence type="ECO:0000256" key="2">
    <source>
        <dbReference type="ARBA" id="ARBA00007658"/>
    </source>
</evidence>
<feature type="transmembrane region" description="Helical" evidence="9">
    <location>
        <begin position="261"/>
        <end position="280"/>
    </location>
</feature>
<evidence type="ECO:0000256" key="5">
    <source>
        <dbReference type="PIRSR" id="PIRSR601382-1"/>
    </source>
</evidence>
<feature type="transmembrane region" description="Helical" evidence="9">
    <location>
        <begin position="171"/>
        <end position="190"/>
    </location>
</feature>
<dbReference type="EC" id="3.2.1.-" evidence="7"/>
<evidence type="ECO:0000256" key="1">
    <source>
        <dbReference type="ARBA" id="ARBA00004240"/>
    </source>
</evidence>
<feature type="transmembrane region" description="Helical" evidence="9">
    <location>
        <begin position="117"/>
        <end position="135"/>
    </location>
</feature>
<feature type="region of interest" description="Disordered" evidence="8">
    <location>
        <begin position="760"/>
        <end position="794"/>
    </location>
</feature>
<keyword evidence="9" id="KW-1133">Transmembrane helix</keyword>
<dbReference type="EMBL" id="JH816164">
    <property type="protein sequence ID" value="EKC35659.1"/>
    <property type="molecule type" value="Genomic_DNA"/>
</dbReference>
<feature type="active site" description="Proton donor" evidence="5">
    <location>
        <position position="1072"/>
    </location>
</feature>
<dbReference type="GO" id="GO:0004571">
    <property type="term" value="F:mannosyl-oligosaccharide 1,2-alpha-mannosidase activity"/>
    <property type="evidence" value="ECO:0007669"/>
    <property type="project" value="InterPro"/>
</dbReference>
<evidence type="ECO:0000313" key="10">
    <source>
        <dbReference type="EMBL" id="EKC35659.1"/>
    </source>
</evidence>
<dbReference type="PANTHER" id="PTHR45679">
    <property type="entry name" value="ER DEGRADATION-ENHANCING ALPHA-MANNOSIDASE-LIKE PROTEIN 2"/>
    <property type="match status" value="1"/>
</dbReference>
<dbReference type="InParanoid" id="K1QWY2"/>
<feature type="region of interest" description="Disordered" evidence="8">
    <location>
        <begin position="470"/>
        <end position="600"/>
    </location>
</feature>
<feature type="binding site" evidence="6">
    <location>
        <position position="1416"/>
    </location>
    <ligand>
        <name>Ca(2+)</name>
        <dbReference type="ChEBI" id="CHEBI:29108"/>
    </ligand>
</feature>
<evidence type="ECO:0000256" key="7">
    <source>
        <dbReference type="RuleBase" id="RU361193"/>
    </source>
</evidence>
<keyword evidence="3" id="KW-0256">Endoplasmic reticulum</keyword>
<feature type="compositionally biased region" description="Basic and acidic residues" evidence="8">
    <location>
        <begin position="569"/>
        <end position="588"/>
    </location>
</feature>
<keyword evidence="7" id="KW-0378">Hydrolase</keyword>
<name>K1QWY2_MAGGI</name>
<dbReference type="GO" id="GO:0044322">
    <property type="term" value="C:endoplasmic reticulum quality control compartment"/>
    <property type="evidence" value="ECO:0007669"/>
    <property type="project" value="GOC"/>
</dbReference>
<keyword evidence="6" id="KW-0479">Metal-binding</keyword>
<comment type="subcellular location">
    <subcellularLocation>
        <location evidence="1">Endoplasmic reticulum</location>
    </subcellularLocation>
</comment>
<feature type="region of interest" description="Disordered" evidence="8">
    <location>
        <begin position="1809"/>
        <end position="1831"/>
    </location>
</feature>
<keyword evidence="9" id="KW-0472">Membrane</keyword>
<dbReference type="GO" id="GO:0016020">
    <property type="term" value="C:membrane"/>
    <property type="evidence" value="ECO:0007669"/>
    <property type="project" value="InterPro"/>
</dbReference>
<dbReference type="Pfam" id="PF09772">
    <property type="entry name" value="Tmem26"/>
    <property type="match status" value="1"/>
</dbReference>
<protein>
    <recommendedName>
        <fullName evidence="7">alpha-1,2-Mannosidase</fullName>
        <ecNumber evidence="7">3.2.1.-</ecNumber>
    </recommendedName>
</protein>
<keyword evidence="4" id="KW-0325">Glycoprotein</keyword>
<dbReference type="GO" id="GO:0005509">
    <property type="term" value="F:calcium ion binding"/>
    <property type="evidence" value="ECO:0007669"/>
    <property type="project" value="InterPro"/>
</dbReference>
<feature type="transmembrane region" description="Helical" evidence="9">
    <location>
        <begin position="292"/>
        <end position="313"/>
    </location>
</feature>
<dbReference type="HOGENOM" id="CLU_237359_0_0_1"/>
<keyword evidence="7" id="KW-0326">Glycosidase</keyword>
<dbReference type="SUPFAM" id="SSF48225">
    <property type="entry name" value="Seven-hairpin glycosidases"/>
    <property type="match status" value="1"/>
</dbReference>
<organism evidence="10">
    <name type="scientific">Magallana gigas</name>
    <name type="common">Pacific oyster</name>
    <name type="synonym">Crassostrea gigas</name>
    <dbReference type="NCBI Taxonomy" id="29159"/>
    <lineage>
        <taxon>Eukaryota</taxon>
        <taxon>Metazoa</taxon>
        <taxon>Spiralia</taxon>
        <taxon>Lophotrochozoa</taxon>
        <taxon>Mollusca</taxon>
        <taxon>Bivalvia</taxon>
        <taxon>Autobranchia</taxon>
        <taxon>Pteriomorphia</taxon>
        <taxon>Ostreida</taxon>
        <taxon>Ostreoidea</taxon>
        <taxon>Ostreidae</taxon>
        <taxon>Magallana</taxon>
    </lineage>
</organism>
<feature type="active site" evidence="5">
    <location>
        <position position="1330"/>
    </location>
</feature>
<dbReference type="InterPro" id="IPR019169">
    <property type="entry name" value="Transmembrane_26"/>
</dbReference>
<keyword evidence="9" id="KW-0812">Transmembrane</keyword>
<evidence type="ECO:0000256" key="9">
    <source>
        <dbReference type="SAM" id="Phobius"/>
    </source>
</evidence>
<reference evidence="10" key="1">
    <citation type="journal article" date="2012" name="Nature">
        <title>The oyster genome reveals stress adaptation and complexity of shell formation.</title>
        <authorList>
            <person name="Zhang G."/>
            <person name="Fang X."/>
            <person name="Guo X."/>
            <person name="Li L."/>
            <person name="Luo R."/>
            <person name="Xu F."/>
            <person name="Yang P."/>
            <person name="Zhang L."/>
            <person name="Wang X."/>
            <person name="Qi H."/>
            <person name="Xiong Z."/>
            <person name="Que H."/>
            <person name="Xie Y."/>
            <person name="Holland P.W."/>
            <person name="Paps J."/>
            <person name="Zhu Y."/>
            <person name="Wu F."/>
            <person name="Chen Y."/>
            <person name="Wang J."/>
            <person name="Peng C."/>
            <person name="Meng J."/>
            <person name="Yang L."/>
            <person name="Liu J."/>
            <person name="Wen B."/>
            <person name="Zhang N."/>
            <person name="Huang Z."/>
            <person name="Zhu Q."/>
            <person name="Feng Y."/>
            <person name="Mount A."/>
            <person name="Hedgecock D."/>
            <person name="Xu Z."/>
            <person name="Liu Y."/>
            <person name="Domazet-Loso T."/>
            <person name="Du Y."/>
            <person name="Sun X."/>
            <person name="Zhang S."/>
            <person name="Liu B."/>
            <person name="Cheng P."/>
            <person name="Jiang X."/>
            <person name="Li J."/>
            <person name="Fan D."/>
            <person name="Wang W."/>
            <person name="Fu W."/>
            <person name="Wang T."/>
            <person name="Wang B."/>
            <person name="Zhang J."/>
            <person name="Peng Z."/>
            <person name="Li Y."/>
            <person name="Li N."/>
            <person name="Wang J."/>
            <person name="Chen M."/>
            <person name="He Y."/>
            <person name="Tan F."/>
            <person name="Song X."/>
            <person name="Zheng Q."/>
            <person name="Huang R."/>
            <person name="Yang H."/>
            <person name="Du X."/>
            <person name="Chen L."/>
            <person name="Yang M."/>
            <person name="Gaffney P.M."/>
            <person name="Wang S."/>
            <person name="Luo L."/>
            <person name="She Z."/>
            <person name="Ming Y."/>
            <person name="Huang W."/>
            <person name="Zhang S."/>
            <person name="Huang B."/>
            <person name="Zhang Y."/>
            <person name="Qu T."/>
            <person name="Ni P."/>
            <person name="Miao G."/>
            <person name="Wang J."/>
            <person name="Wang Q."/>
            <person name="Steinberg C.E."/>
            <person name="Wang H."/>
            <person name="Li N."/>
            <person name="Qian L."/>
            <person name="Zhang G."/>
            <person name="Li Y."/>
            <person name="Yang H."/>
            <person name="Liu X."/>
            <person name="Wang J."/>
            <person name="Yin Y."/>
            <person name="Wang J."/>
        </authorList>
    </citation>
    <scope>NUCLEOTIDE SEQUENCE [LARGE SCALE GENOMIC DNA]</scope>
    <source>
        <strain evidence="10">05x7-T-G4-1.051#20</strain>
    </source>
</reference>
<feature type="region of interest" description="Disordered" evidence="8">
    <location>
        <begin position="1603"/>
        <end position="1628"/>
    </location>
</feature>
<sequence length="1831" mass="205723">MEKENISTEHRPGDDIKFKTKIDISNGNNSTFCRNETEKERPLKEIQVSTEVAAPSVGNVFETDILEKSTDTEKVRKRIQTENKPLNNNYNSTGSLNTITENIQEKANLLRDIVQALLVRVFLFIHSCLCVWRAADVQKDDIYWLLAFTNILLGIEAFYTCFFRKGRDPKWICPCFLLYLLGTVPAIWILQLDVLERNFNVNMTSNSTAEELSAFYGVKLIPISLDADTWASVLQQLLLFVLVIGRMLLPRGHLTHDELSQTLFIFIGAGSDVMEFFVVFEDVVFYNNTGLKYATLIIWSLSLLQFIFVIAVAKGPKRFRMGTMTAETEGPHKHFGTELRNYSAISETTVKATEKDERKTVSDVANDNRRFESASGGEDASSFYKRLGLDILTPSSTSGLSQQTTLSRGNLVKQSLLTASQTSNPALRHANGVLPLVKSHQRDNQTNSARSLYASQNAGFKSAVTSLSQNVHTGHPVGGYPSTHRHGYDSHQPRHSNYEQWKQSNHHDANGNQSIHAHGYPLNHGQQPSQSRGHQSYLHGHQSTHSSENQAHRAQTKTDFVNDGAPSWSRKDPLQIHDGSEPRFDRPIRKQPQVKPIDKYAPPDYLTIMYHPTPTLEDLGLTSYLDSPPSSPRAMSPVRDSEQIVTMETSQSEQTDETVAVSCKQADTIATTNYKQTDTKAAGSRITDTLLPWKLIRITIPDQDVKPTVHLEESHVGDPRLLFGRRIRGQLPKRESSACVGQLRLPRTEGSVCDTRHNLSTSHPTAHPFSSALTVPNDAKRKEPVSSTTGSERPKKKLCVWSTVTEQYVTESRQSENQEARRDAAYRRYSTDGRPCMRQLSYDAERYQANIKCQTQHARKESYDEMLVRQKAIQTRRQHLKPGIQPLEHTNSVSPNLLIHSDNKVPQTESGPAVSLDLFGGMSPFSCWNQTVPEDPSCVSAHLHEATLGKFGGKPFKQNFIRVNSVAHSMSDSQKREMRDSVEEMFNHAYGSYMKYAFPADELMPLSCKGRYRGTEPSRGDVDDSLGNFTLTLIDTLDTLAVLGQVEKFESAVQLVIDYAKFDSDIIVSVFETNIRVLGGLLGGHVMATYFKRKRRAMEWYNGELLMMAKDVGFRLLPAFNTTTGIPYPRINLKYGMDKDNLSQRSKDTCTACAGTMILEFAALSRLTGEHVFEEKAHKVMDYLWQQRHSSSDLLGTVINVHNGDWIRREAGVGAGTDSYYEYVLKAYVLLGDEKYLYRFDKHYNSIMKYMSKGPMMVDVHMHKPTSSARHFMDALLAFWPGLQVLKGDISPAIKTHEMLYQVIQRHNFLPEAFTTDFKVHWGQHPLRPEFVESTYFLYKATHDPHYLQVGKLMVENLNKHARVPCGFAAISDVMTGKHEDQLDSFVLAETFKYLYLLFSEEKDLVVPVNEYIFTTEAHLLPLALSLVNASTLETKVKTNLYDIDLDGPSIMDPEDDGDQQTCPNPLHMNKGTTSYAFDIRTELKDYVNNIMSTEDGRLQAAGAIGGIVIDNNKESSAESSLLFAMSGDGQSDVTIPIVFLFFKEGQRLLEAAYEYPELQVLLTYTPKNNVVFKTAGEESLQQQNPNPSSAPNQEIPIQTHSTGVLKDPTSGQGEGPPTDKSAELNPQGTKLSQSIVSLESLGKSTDTYSCSIQYGPVFLSVFATVLPGENNFKINKHKDNTVDLRFHLFEVTANKKPEINTLYVEIVDLLRQKTNFLSLENQEQYLIALARMLEAAVFQLDISNMEGQKILKLAGLLRIEDDPTIISGSKTACSQHIDTTLTNHNPLFCQKRTCPLLEYSQRRQQCPKRTCHTTPNSGILTPQNQGSDGG</sequence>
<comment type="similarity">
    <text evidence="2 7">Belongs to the glycosyl hydrolase 47 family.</text>
</comment>
<gene>
    <name evidence="10" type="ORF">CGI_10009384</name>
</gene>
<dbReference type="InterPro" id="IPR012341">
    <property type="entry name" value="6hp_glycosidase-like_sf"/>
</dbReference>
<dbReference type="InterPro" id="IPR036026">
    <property type="entry name" value="Seven-hairpin_glycosidases"/>
</dbReference>
<feature type="compositionally biased region" description="Polar residues" evidence="8">
    <location>
        <begin position="524"/>
        <end position="534"/>
    </location>
</feature>
<feature type="compositionally biased region" description="Polar residues" evidence="8">
    <location>
        <begin position="541"/>
        <end position="559"/>
    </location>
</feature>
<dbReference type="GO" id="GO:1904380">
    <property type="term" value="P:endoplasmic reticulum mannose trimming"/>
    <property type="evidence" value="ECO:0007669"/>
    <property type="project" value="InterPro"/>
</dbReference>
<proteinExistence type="inferred from homology"/>
<dbReference type="InterPro" id="IPR044674">
    <property type="entry name" value="EDEM1/2/3"/>
</dbReference>
<comment type="cofactor">
    <cofactor evidence="6">
        <name>Ca(2+)</name>
        <dbReference type="ChEBI" id="CHEBI:29108"/>
    </cofactor>
</comment>
<feature type="compositionally biased region" description="Polar residues" evidence="8">
    <location>
        <begin position="1813"/>
        <end position="1831"/>
    </location>
</feature>
<dbReference type="Gene3D" id="3.50.30.30">
    <property type="match status" value="1"/>
</dbReference>
<evidence type="ECO:0000256" key="8">
    <source>
        <dbReference type="SAM" id="MobiDB-lite"/>
    </source>
</evidence>
<evidence type="ECO:0000256" key="6">
    <source>
        <dbReference type="PIRSR" id="PIRSR601382-2"/>
    </source>
</evidence>
<dbReference type="PANTHER" id="PTHR45679:SF2">
    <property type="entry name" value="ER DEGRADATION-ENHANCING ALPHA-MANNOSIDASE-LIKE PROTEIN 3"/>
    <property type="match status" value="1"/>
</dbReference>
<evidence type="ECO:0000256" key="4">
    <source>
        <dbReference type="ARBA" id="ARBA00023180"/>
    </source>
</evidence>
<feature type="active site" description="Proton donor" evidence="5">
    <location>
        <position position="1312"/>
    </location>
</feature>
<evidence type="ECO:0000256" key="3">
    <source>
        <dbReference type="ARBA" id="ARBA00022824"/>
    </source>
</evidence>
<dbReference type="InterPro" id="IPR001382">
    <property type="entry name" value="Glyco_hydro_47"/>
</dbReference>
<dbReference type="Gene3D" id="1.50.10.10">
    <property type="match status" value="1"/>
</dbReference>
<keyword evidence="6" id="KW-0106">Calcium</keyword>
<dbReference type="PRINTS" id="PR00747">
    <property type="entry name" value="GLYHDRLASE47"/>
</dbReference>
<dbReference type="GO" id="GO:0005975">
    <property type="term" value="P:carbohydrate metabolic process"/>
    <property type="evidence" value="ECO:0007669"/>
    <property type="project" value="InterPro"/>
</dbReference>
<dbReference type="Pfam" id="PF01532">
    <property type="entry name" value="Glyco_hydro_47"/>
    <property type="match status" value="1"/>
</dbReference>
<feature type="active site" evidence="5">
    <location>
        <position position="1218"/>
    </location>
</feature>
<accession>K1QWY2</accession>